<dbReference type="EMBL" id="KZ613944">
    <property type="protein sequence ID" value="PMD41464.1"/>
    <property type="molecule type" value="Genomic_DNA"/>
</dbReference>
<dbReference type="PANTHER" id="PTHR46300:SF8">
    <property type="entry name" value="CYTOCHROME P450 2E1"/>
    <property type="match status" value="1"/>
</dbReference>
<evidence type="ECO:0000256" key="2">
    <source>
        <dbReference type="ARBA" id="ARBA00022723"/>
    </source>
</evidence>
<proteinExistence type="inferred from homology"/>
<keyword evidence="5" id="KW-0349">Heme</keyword>
<keyword evidence="3" id="KW-0560">Oxidoreductase</keyword>
<dbReference type="STRING" id="1149755.A0A2J6RSH8"/>
<dbReference type="Proteomes" id="UP000235786">
    <property type="component" value="Unassembled WGS sequence"/>
</dbReference>
<evidence type="ECO:0000256" key="4">
    <source>
        <dbReference type="ARBA" id="ARBA00023004"/>
    </source>
</evidence>
<dbReference type="CDD" id="cd11065">
    <property type="entry name" value="CYP64-like"/>
    <property type="match status" value="1"/>
</dbReference>
<accession>A0A2J6RSH8</accession>
<organism evidence="6 7">
    <name type="scientific">Hyaloscypha variabilis (strain UAMH 11265 / GT02V1 / F)</name>
    <name type="common">Meliniomyces variabilis</name>
    <dbReference type="NCBI Taxonomy" id="1149755"/>
    <lineage>
        <taxon>Eukaryota</taxon>
        <taxon>Fungi</taxon>
        <taxon>Dikarya</taxon>
        <taxon>Ascomycota</taxon>
        <taxon>Pezizomycotina</taxon>
        <taxon>Leotiomycetes</taxon>
        <taxon>Helotiales</taxon>
        <taxon>Hyaloscyphaceae</taxon>
        <taxon>Hyaloscypha</taxon>
        <taxon>Hyaloscypha variabilis</taxon>
    </lineage>
</organism>
<name>A0A2J6RSH8_HYAVF</name>
<evidence type="ECO:0000313" key="6">
    <source>
        <dbReference type="EMBL" id="PMD41464.1"/>
    </source>
</evidence>
<keyword evidence="7" id="KW-1185">Reference proteome</keyword>
<dbReference type="PRINTS" id="PR00385">
    <property type="entry name" value="P450"/>
</dbReference>
<dbReference type="OrthoDB" id="1103324at2759"/>
<evidence type="ECO:0000256" key="1">
    <source>
        <dbReference type="ARBA" id="ARBA00010617"/>
    </source>
</evidence>
<feature type="binding site" description="axial binding residue" evidence="5">
    <location>
        <position position="455"/>
    </location>
    <ligand>
        <name>heme</name>
        <dbReference type="ChEBI" id="CHEBI:30413"/>
    </ligand>
    <ligandPart>
        <name>Fe</name>
        <dbReference type="ChEBI" id="CHEBI:18248"/>
    </ligandPart>
</feature>
<reference evidence="6 7" key="1">
    <citation type="submission" date="2016-04" db="EMBL/GenBank/DDBJ databases">
        <title>A degradative enzymes factory behind the ericoid mycorrhizal symbiosis.</title>
        <authorList>
            <consortium name="DOE Joint Genome Institute"/>
            <person name="Martino E."/>
            <person name="Morin E."/>
            <person name="Grelet G."/>
            <person name="Kuo A."/>
            <person name="Kohler A."/>
            <person name="Daghino S."/>
            <person name="Barry K."/>
            <person name="Choi C."/>
            <person name="Cichocki N."/>
            <person name="Clum A."/>
            <person name="Copeland A."/>
            <person name="Hainaut M."/>
            <person name="Haridas S."/>
            <person name="Labutti K."/>
            <person name="Lindquist E."/>
            <person name="Lipzen A."/>
            <person name="Khouja H.-R."/>
            <person name="Murat C."/>
            <person name="Ohm R."/>
            <person name="Olson A."/>
            <person name="Spatafora J."/>
            <person name="Veneault-Fourrey C."/>
            <person name="Henrissat B."/>
            <person name="Grigoriev I."/>
            <person name="Martin F."/>
            <person name="Perotto S."/>
        </authorList>
    </citation>
    <scope>NUCLEOTIDE SEQUENCE [LARGE SCALE GENOMIC DNA]</scope>
    <source>
        <strain evidence="6 7">F</strain>
    </source>
</reference>
<comment type="similarity">
    <text evidence="1">Belongs to the cytochrome P450 family.</text>
</comment>
<dbReference type="Gene3D" id="1.10.630.10">
    <property type="entry name" value="Cytochrome P450"/>
    <property type="match status" value="1"/>
</dbReference>
<dbReference type="GO" id="GO:0004497">
    <property type="term" value="F:monooxygenase activity"/>
    <property type="evidence" value="ECO:0007669"/>
    <property type="project" value="InterPro"/>
</dbReference>
<dbReference type="InterPro" id="IPR002401">
    <property type="entry name" value="Cyt_P450_E_grp-I"/>
</dbReference>
<sequence length="548" mass="63284">MALFTLLKLILVVSVLYLLFKYLTRKSLPPGVRPLPGPKGKVLFRCHFFRNLLTKIPEGLPFIGRVHDVPADSTWLKFWEWSQEYGPIYQMEIFGSQHVWISSEQIANDLLSKRGAIYSDRPLIPNLPDNRTSGDYLALLGRTDTWRRQRKLGHQLMARSAQADLYSYPAVELKRLLYFMSKDPANYIAHMEEYTSRTISRLAWGSEEHAAELRVGTFGLLVTISPSGAVPNVVAPLRYLPTWMSPWKKRENARHERENKFFRGCFETVKEAHRKGESKPSYTKMFLEEQEKSGVREEEGQYIVGMMAIAGALTIGSPMQSYILAMCHYPKWQDMMREEMQRVCGDRCPTWEDRAQLPTIRAVVKEVIRWRPPVPTGIPHCLEQDDVYDGYFIPAGATIHALEWGITRDPKMYPDPENFRPERWLAPNFPTYREPLTEYPNLKGHSQFGFGRRTCQGVDIVEQELFLVMGGLAWAFDIRKKTSKWGYEVPVPTDKYTSLLIAKPEKMVFEMKPVSQDRVQMIEKEWEDLNGGRMADEGVAMNEKTQTV</sequence>
<dbReference type="GO" id="GO:0005506">
    <property type="term" value="F:iron ion binding"/>
    <property type="evidence" value="ECO:0007669"/>
    <property type="project" value="InterPro"/>
</dbReference>
<keyword evidence="2 5" id="KW-0479">Metal-binding</keyword>
<gene>
    <name evidence="6" type="ORF">L207DRAFT_425740</name>
</gene>
<keyword evidence="4 5" id="KW-0408">Iron</keyword>
<dbReference type="InterPro" id="IPR036396">
    <property type="entry name" value="Cyt_P450_sf"/>
</dbReference>
<dbReference type="InterPro" id="IPR001128">
    <property type="entry name" value="Cyt_P450"/>
</dbReference>
<dbReference type="Pfam" id="PF00067">
    <property type="entry name" value="p450"/>
    <property type="match status" value="1"/>
</dbReference>
<evidence type="ECO:0000256" key="5">
    <source>
        <dbReference type="PIRSR" id="PIRSR602401-1"/>
    </source>
</evidence>
<dbReference type="PRINTS" id="PR00463">
    <property type="entry name" value="EP450I"/>
</dbReference>
<dbReference type="AlphaFoldDB" id="A0A2J6RSH8"/>
<dbReference type="SUPFAM" id="SSF48264">
    <property type="entry name" value="Cytochrome P450"/>
    <property type="match status" value="1"/>
</dbReference>
<comment type="cofactor">
    <cofactor evidence="5">
        <name>heme</name>
        <dbReference type="ChEBI" id="CHEBI:30413"/>
    </cofactor>
</comment>
<dbReference type="GO" id="GO:0020037">
    <property type="term" value="F:heme binding"/>
    <property type="evidence" value="ECO:0007669"/>
    <property type="project" value="InterPro"/>
</dbReference>
<evidence type="ECO:0000313" key="7">
    <source>
        <dbReference type="Proteomes" id="UP000235786"/>
    </source>
</evidence>
<dbReference type="GO" id="GO:0016705">
    <property type="term" value="F:oxidoreductase activity, acting on paired donors, with incorporation or reduction of molecular oxygen"/>
    <property type="evidence" value="ECO:0007669"/>
    <property type="project" value="InterPro"/>
</dbReference>
<evidence type="ECO:0000256" key="3">
    <source>
        <dbReference type="ARBA" id="ARBA00023002"/>
    </source>
</evidence>
<dbReference type="InterPro" id="IPR050364">
    <property type="entry name" value="Cytochrome_P450_fung"/>
</dbReference>
<protein>
    <submittedName>
        <fullName evidence="6">Cytochrome P450</fullName>
    </submittedName>
</protein>
<dbReference type="PANTHER" id="PTHR46300">
    <property type="entry name" value="P450, PUTATIVE (EUROFUNG)-RELATED-RELATED"/>
    <property type="match status" value="1"/>
</dbReference>